<gene>
    <name evidence="4" type="ORF">D7Z94_12505</name>
</gene>
<keyword evidence="1" id="KW-0597">Phosphoprotein</keyword>
<evidence type="ECO:0000259" key="3">
    <source>
        <dbReference type="PROSITE" id="PS50930"/>
    </source>
</evidence>
<reference evidence="4 5" key="1">
    <citation type="submission" date="2018-10" db="EMBL/GenBank/DDBJ databases">
        <title>Ulvibacterium marinum gen. nov., sp. nov., a novel marine bacterium of the family Flavobacteriaceae, isolated from a culture of the green alga Ulva prolifera.</title>
        <authorList>
            <person name="Zhang Z."/>
        </authorList>
    </citation>
    <scope>NUCLEOTIDE SEQUENCE [LARGE SCALE GENOMIC DNA]</scope>
    <source>
        <strain evidence="4 5">CCMM003</strain>
    </source>
</reference>
<comment type="caution">
    <text evidence="4">The sequence shown here is derived from an EMBL/GenBank/DDBJ whole genome shotgun (WGS) entry which is preliminary data.</text>
</comment>
<dbReference type="PANTHER" id="PTHR37299">
    <property type="entry name" value="TRANSCRIPTIONAL REGULATOR-RELATED"/>
    <property type="match status" value="1"/>
</dbReference>
<dbReference type="InterPro" id="IPR011006">
    <property type="entry name" value="CheY-like_superfamily"/>
</dbReference>
<dbReference type="SUPFAM" id="SSF52172">
    <property type="entry name" value="CheY-like"/>
    <property type="match status" value="1"/>
</dbReference>
<proteinExistence type="predicted"/>
<dbReference type="Pfam" id="PF04397">
    <property type="entry name" value="LytTR"/>
    <property type="match status" value="1"/>
</dbReference>
<dbReference type="RefSeq" id="WP_120711865.1">
    <property type="nucleotide sequence ID" value="NZ_CANMKH010000010.1"/>
</dbReference>
<dbReference type="Gene3D" id="3.40.50.2300">
    <property type="match status" value="1"/>
</dbReference>
<evidence type="ECO:0000259" key="2">
    <source>
        <dbReference type="PROSITE" id="PS50110"/>
    </source>
</evidence>
<dbReference type="SMART" id="SM00850">
    <property type="entry name" value="LytTR"/>
    <property type="match status" value="1"/>
</dbReference>
<dbReference type="PROSITE" id="PS50930">
    <property type="entry name" value="HTH_LYTTR"/>
    <property type="match status" value="1"/>
</dbReference>
<keyword evidence="5" id="KW-1185">Reference proteome</keyword>
<dbReference type="Pfam" id="PF00072">
    <property type="entry name" value="Response_reg"/>
    <property type="match status" value="1"/>
</dbReference>
<dbReference type="PROSITE" id="PS50110">
    <property type="entry name" value="RESPONSE_REGULATORY"/>
    <property type="match status" value="1"/>
</dbReference>
<feature type="modified residue" description="4-aspartylphosphate" evidence="1">
    <location>
        <position position="56"/>
    </location>
</feature>
<evidence type="ECO:0000313" key="4">
    <source>
        <dbReference type="EMBL" id="RKN81712.1"/>
    </source>
</evidence>
<dbReference type="AlphaFoldDB" id="A0A3B0C709"/>
<evidence type="ECO:0000313" key="5">
    <source>
        <dbReference type="Proteomes" id="UP000276603"/>
    </source>
</evidence>
<dbReference type="Gene3D" id="2.40.50.1020">
    <property type="entry name" value="LytTr DNA-binding domain"/>
    <property type="match status" value="1"/>
</dbReference>
<dbReference type="GO" id="GO:0000156">
    <property type="term" value="F:phosphorelay response regulator activity"/>
    <property type="evidence" value="ECO:0007669"/>
    <property type="project" value="InterPro"/>
</dbReference>
<dbReference type="SMART" id="SM00448">
    <property type="entry name" value="REC"/>
    <property type="match status" value="1"/>
</dbReference>
<dbReference type="Proteomes" id="UP000276603">
    <property type="component" value="Unassembled WGS sequence"/>
</dbReference>
<organism evidence="4 5">
    <name type="scientific">Ulvibacterium marinum</name>
    <dbReference type="NCBI Taxonomy" id="2419782"/>
    <lineage>
        <taxon>Bacteria</taxon>
        <taxon>Pseudomonadati</taxon>
        <taxon>Bacteroidota</taxon>
        <taxon>Flavobacteriia</taxon>
        <taxon>Flavobacteriales</taxon>
        <taxon>Flavobacteriaceae</taxon>
        <taxon>Ulvibacterium</taxon>
    </lineage>
</organism>
<sequence>MEDIRCLILDDEPIAITVIESHLREFKDLRVVATCRSASEAFEVLQSERIDLIFLDIEMPKLDGLSFLKSLKDPPLVLITTAHRNFALDGFELDVVDYLLKPIPLDRLMQAIGKVRRQLRTDREYHSNGLDPLSYIFVKSDRENVKINLMDIRYIESLKNHVKIVTSQKNHITMVSIGEMQHKLPKNLFVRIHRSFLVNLNHIQNYTNTYVVIDRKSFPLGNVYKNAVLEVLDKNRI</sequence>
<keyword evidence="4" id="KW-0238">DNA-binding</keyword>
<dbReference type="InterPro" id="IPR046947">
    <property type="entry name" value="LytR-like"/>
</dbReference>
<protein>
    <submittedName>
        <fullName evidence="4">DNA-binding response regulator</fullName>
    </submittedName>
</protein>
<feature type="domain" description="HTH LytTR-type" evidence="3">
    <location>
        <begin position="136"/>
        <end position="204"/>
    </location>
</feature>
<name>A0A3B0C709_9FLAO</name>
<dbReference type="PANTHER" id="PTHR37299:SF1">
    <property type="entry name" value="STAGE 0 SPORULATION PROTEIN A HOMOLOG"/>
    <property type="match status" value="1"/>
</dbReference>
<dbReference type="EMBL" id="RBCJ01000002">
    <property type="protein sequence ID" value="RKN81712.1"/>
    <property type="molecule type" value="Genomic_DNA"/>
</dbReference>
<evidence type="ECO:0000256" key="1">
    <source>
        <dbReference type="PROSITE-ProRule" id="PRU00169"/>
    </source>
</evidence>
<dbReference type="InterPro" id="IPR007492">
    <property type="entry name" value="LytTR_DNA-bd_dom"/>
</dbReference>
<accession>A0A3B0C709</accession>
<dbReference type="GO" id="GO:0003677">
    <property type="term" value="F:DNA binding"/>
    <property type="evidence" value="ECO:0007669"/>
    <property type="project" value="UniProtKB-KW"/>
</dbReference>
<dbReference type="InterPro" id="IPR001789">
    <property type="entry name" value="Sig_transdc_resp-reg_receiver"/>
</dbReference>
<feature type="domain" description="Response regulatory" evidence="2">
    <location>
        <begin position="5"/>
        <end position="116"/>
    </location>
</feature>
<dbReference type="OrthoDB" id="2168082at2"/>